<evidence type="ECO:0000256" key="1">
    <source>
        <dbReference type="ARBA" id="ARBA00007749"/>
    </source>
</evidence>
<evidence type="ECO:0000256" key="3">
    <source>
        <dbReference type="ARBA" id="ARBA00022801"/>
    </source>
</evidence>
<reference evidence="6" key="1">
    <citation type="journal article" date="2024" name="Antonie Van Leeuwenhoek">
        <title>Bradyrhizobium ontarionense sp. nov., a novel bacterial symbiont isolated from Aeschynomene indica (Indian jointvetch), harbours photosynthesis, nitrogen fixation and nitrous oxide (N2O) reductase genes.</title>
        <authorList>
            <person name="Bromfield E.S.P."/>
            <person name="Cloutier S."/>
        </authorList>
    </citation>
    <scope>NUCLEOTIDE SEQUENCE</scope>
    <source>
        <strain evidence="6">A19</strain>
    </source>
</reference>
<dbReference type="PANTHER" id="PTHR42978:SF6">
    <property type="entry name" value="QUORUM-QUENCHING LACTONASE YTNP-RELATED"/>
    <property type="match status" value="1"/>
</dbReference>
<feature type="domain" description="Metallo-beta-lactamase" evidence="5">
    <location>
        <begin position="97"/>
        <end position="308"/>
    </location>
</feature>
<evidence type="ECO:0000256" key="4">
    <source>
        <dbReference type="ARBA" id="ARBA00022833"/>
    </source>
</evidence>
<evidence type="ECO:0000313" key="6">
    <source>
        <dbReference type="EMBL" id="UFZ06893.1"/>
    </source>
</evidence>
<dbReference type="Pfam" id="PF00753">
    <property type="entry name" value="Lactamase_B"/>
    <property type="match status" value="1"/>
</dbReference>
<dbReference type="EMBL" id="CP088156">
    <property type="protein sequence ID" value="UFZ06893.1"/>
    <property type="molecule type" value="Genomic_DNA"/>
</dbReference>
<keyword evidence="2" id="KW-0479">Metal-binding</keyword>
<dbReference type="Proteomes" id="UP001431010">
    <property type="component" value="Chromosome"/>
</dbReference>
<gene>
    <name evidence="6" type="ORF">LQG66_11560</name>
</gene>
<comment type="similarity">
    <text evidence="1">Belongs to the metallo-beta-lactamase superfamily.</text>
</comment>
<keyword evidence="3" id="KW-0378">Hydrolase</keyword>
<dbReference type="RefSeq" id="WP_231326348.1">
    <property type="nucleotide sequence ID" value="NZ_CP088156.1"/>
</dbReference>
<dbReference type="InterPro" id="IPR051013">
    <property type="entry name" value="MBL_superfamily_lactonases"/>
</dbReference>
<proteinExistence type="inferred from homology"/>
<name>A0ABY3RJ76_9BRAD</name>
<organism evidence="6 7">
    <name type="scientific">Bradyrhizobium ontarionense</name>
    <dbReference type="NCBI Taxonomy" id="2898149"/>
    <lineage>
        <taxon>Bacteria</taxon>
        <taxon>Pseudomonadati</taxon>
        <taxon>Pseudomonadota</taxon>
        <taxon>Alphaproteobacteria</taxon>
        <taxon>Hyphomicrobiales</taxon>
        <taxon>Nitrobacteraceae</taxon>
        <taxon>Bradyrhizobium</taxon>
    </lineage>
</organism>
<dbReference type="SUPFAM" id="SSF56281">
    <property type="entry name" value="Metallo-hydrolase/oxidoreductase"/>
    <property type="match status" value="1"/>
</dbReference>
<dbReference type="PANTHER" id="PTHR42978">
    <property type="entry name" value="QUORUM-QUENCHING LACTONASE YTNP-RELATED-RELATED"/>
    <property type="match status" value="1"/>
</dbReference>
<dbReference type="Gene3D" id="3.60.15.10">
    <property type="entry name" value="Ribonuclease Z/Hydroxyacylglutathione hydrolase-like"/>
    <property type="match status" value="1"/>
</dbReference>
<evidence type="ECO:0000256" key="2">
    <source>
        <dbReference type="ARBA" id="ARBA00022723"/>
    </source>
</evidence>
<dbReference type="InterPro" id="IPR036866">
    <property type="entry name" value="RibonucZ/Hydroxyglut_hydro"/>
</dbReference>
<dbReference type="SMART" id="SM00849">
    <property type="entry name" value="Lactamase_B"/>
    <property type="match status" value="1"/>
</dbReference>
<evidence type="ECO:0000259" key="5">
    <source>
        <dbReference type="SMART" id="SM00849"/>
    </source>
</evidence>
<dbReference type="CDD" id="cd07720">
    <property type="entry name" value="OPHC2-like_MBL-fold"/>
    <property type="match status" value="1"/>
</dbReference>
<protein>
    <submittedName>
        <fullName evidence="6">MBL fold metallo-hydrolase</fullName>
    </submittedName>
</protein>
<sequence>MACEPSRRTLVLSAATAAAAFGLDASLAVVAAKPRRRTEDPERGYRRIMIGEAEVIALYDGVWEKPHEAGFFSNAGISDTKEALRAAGLTSAFVPIPISTFVVRLKGKTVLCDAGGGGQVQGYNSDSIFVSGRMLDNLKAAGIRPHDIDTILISHFHPDHIFGLLGEDTNAPVFPDAEIIVAAAEYNWWTDASQTSRLPSWRQSLARRIQGVIPSWKNVLPVAGEDEVVPGIRFVSVAGHTPGHTAFHLSSGQDQLMISGDTAYVPAFCLSHPGWHGVYDQDGPAAEVSRRRLLDRVVADRMLICGSHFPWPGFGRLVRDGAHYALDLLPA</sequence>
<keyword evidence="7" id="KW-1185">Reference proteome</keyword>
<dbReference type="InterPro" id="IPR001279">
    <property type="entry name" value="Metallo-B-lactamas"/>
</dbReference>
<keyword evidence="4" id="KW-0862">Zinc</keyword>
<accession>A0ABY3RJ76</accession>
<evidence type="ECO:0000313" key="7">
    <source>
        <dbReference type="Proteomes" id="UP001431010"/>
    </source>
</evidence>